<evidence type="ECO:0000256" key="4">
    <source>
        <dbReference type="ARBA" id="ARBA00023015"/>
    </source>
</evidence>
<dbReference type="PRINTS" id="PR00755">
    <property type="entry name" value="AFLATOXINBRP"/>
</dbReference>
<dbReference type="EMBL" id="MCFE01001019">
    <property type="protein sequence ID" value="ORX75374.1"/>
    <property type="molecule type" value="Genomic_DNA"/>
</dbReference>
<dbReference type="Pfam" id="PF00172">
    <property type="entry name" value="Zn_clus"/>
    <property type="match status" value="1"/>
</dbReference>
<dbReference type="InParanoid" id="A0A1Y1WQH5"/>
<keyword evidence="6" id="KW-0804">Transcription</keyword>
<evidence type="ECO:0000313" key="9">
    <source>
        <dbReference type="EMBL" id="ORX75374.1"/>
    </source>
</evidence>
<evidence type="ECO:0000256" key="1">
    <source>
        <dbReference type="ARBA" id="ARBA00004123"/>
    </source>
</evidence>
<keyword evidence="3" id="KW-0862">Zinc</keyword>
<dbReference type="Proteomes" id="UP000193498">
    <property type="component" value="Unassembled WGS sequence"/>
</dbReference>
<evidence type="ECO:0000256" key="3">
    <source>
        <dbReference type="ARBA" id="ARBA00022833"/>
    </source>
</evidence>
<feature type="non-terminal residue" evidence="9">
    <location>
        <position position="60"/>
    </location>
</feature>
<dbReference type="GO" id="GO:0008270">
    <property type="term" value="F:zinc ion binding"/>
    <property type="evidence" value="ECO:0007669"/>
    <property type="project" value="InterPro"/>
</dbReference>
<feature type="domain" description="Zn(2)-C6 fungal-type" evidence="8">
    <location>
        <begin position="23"/>
        <end position="53"/>
    </location>
</feature>
<keyword evidence="2" id="KW-0479">Metal-binding</keyword>
<dbReference type="PANTHER" id="PTHR31313">
    <property type="entry name" value="TY1 ENHANCER ACTIVATOR"/>
    <property type="match status" value="1"/>
</dbReference>
<dbReference type="AlphaFoldDB" id="A0A1Y1WQH5"/>
<gene>
    <name evidence="9" type="ORF">K493DRAFT_247360</name>
</gene>
<organism evidence="9 10">
    <name type="scientific">Basidiobolus meristosporus CBS 931.73</name>
    <dbReference type="NCBI Taxonomy" id="1314790"/>
    <lineage>
        <taxon>Eukaryota</taxon>
        <taxon>Fungi</taxon>
        <taxon>Fungi incertae sedis</taxon>
        <taxon>Zoopagomycota</taxon>
        <taxon>Entomophthoromycotina</taxon>
        <taxon>Basidiobolomycetes</taxon>
        <taxon>Basidiobolales</taxon>
        <taxon>Basidiobolaceae</taxon>
        <taxon>Basidiobolus</taxon>
    </lineage>
</organism>
<accession>A0A1Y1WQH5</accession>
<dbReference type="InterPro" id="IPR051615">
    <property type="entry name" value="Transcr_Regulatory_Elem"/>
</dbReference>
<evidence type="ECO:0000259" key="8">
    <source>
        <dbReference type="PROSITE" id="PS50048"/>
    </source>
</evidence>
<dbReference type="CDD" id="cd00067">
    <property type="entry name" value="GAL4"/>
    <property type="match status" value="1"/>
</dbReference>
<keyword evidence="7" id="KW-0539">Nucleus</keyword>
<keyword evidence="5" id="KW-0238">DNA-binding</keyword>
<keyword evidence="10" id="KW-1185">Reference proteome</keyword>
<evidence type="ECO:0000256" key="2">
    <source>
        <dbReference type="ARBA" id="ARBA00022723"/>
    </source>
</evidence>
<dbReference type="PROSITE" id="PS50048">
    <property type="entry name" value="ZN2_CY6_FUNGAL_2"/>
    <property type="match status" value="1"/>
</dbReference>
<comment type="caution">
    <text evidence="9">The sequence shown here is derived from an EMBL/GenBank/DDBJ whole genome shotgun (WGS) entry which is preliminary data.</text>
</comment>
<comment type="subcellular location">
    <subcellularLocation>
        <location evidence="1">Nucleus</location>
    </subcellularLocation>
</comment>
<evidence type="ECO:0000256" key="7">
    <source>
        <dbReference type="ARBA" id="ARBA00023242"/>
    </source>
</evidence>
<evidence type="ECO:0000256" key="5">
    <source>
        <dbReference type="ARBA" id="ARBA00023125"/>
    </source>
</evidence>
<dbReference type="PROSITE" id="PS00463">
    <property type="entry name" value="ZN2_CY6_FUNGAL_1"/>
    <property type="match status" value="1"/>
</dbReference>
<evidence type="ECO:0000256" key="6">
    <source>
        <dbReference type="ARBA" id="ARBA00023163"/>
    </source>
</evidence>
<dbReference type="InterPro" id="IPR036864">
    <property type="entry name" value="Zn2-C6_fun-type_DNA-bd_sf"/>
</dbReference>
<name>A0A1Y1WQH5_9FUNG</name>
<reference evidence="9 10" key="1">
    <citation type="submission" date="2016-07" db="EMBL/GenBank/DDBJ databases">
        <title>Pervasive Adenine N6-methylation of Active Genes in Fungi.</title>
        <authorList>
            <consortium name="DOE Joint Genome Institute"/>
            <person name="Mondo S.J."/>
            <person name="Dannebaum R.O."/>
            <person name="Kuo R.C."/>
            <person name="Labutti K."/>
            <person name="Haridas S."/>
            <person name="Kuo A."/>
            <person name="Salamov A."/>
            <person name="Ahrendt S.R."/>
            <person name="Lipzen A."/>
            <person name="Sullivan W."/>
            <person name="Andreopoulos W.B."/>
            <person name="Clum A."/>
            <person name="Lindquist E."/>
            <person name="Daum C."/>
            <person name="Ramamoorthy G.K."/>
            <person name="Gryganskyi A."/>
            <person name="Culley D."/>
            <person name="Magnuson J.K."/>
            <person name="James T.Y."/>
            <person name="O'Malley M.A."/>
            <person name="Stajich J.E."/>
            <person name="Spatafora J.W."/>
            <person name="Visel A."/>
            <person name="Grigoriev I.V."/>
        </authorList>
    </citation>
    <scope>NUCLEOTIDE SEQUENCE [LARGE SCALE GENOMIC DNA]</scope>
    <source>
        <strain evidence="9 10">CBS 931.73</strain>
    </source>
</reference>
<dbReference type="SMART" id="SM00066">
    <property type="entry name" value="GAL4"/>
    <property type="match status" value="1"/>
</dbReference>
<protein>
    <recommendedName>
        <fullName evidence="8">Zn(2)-C6 fungal-type domain-containing protein</fullName>
    </recommendedName>
</protein>
<dbReference type="GO" id="GO:0000981">
    <property type="term" value="F:DNA-binding transcription factor activity, RNA polymerase II-specific"/>
    <property type="evidence" value="ECO:0007669"/>
    <property type="project" value="InterPro"/>
</dbReference>
<keyword evidence="4" id="KW-0805">Transcription regulation</keyword>
<dbReference type="SUPFAM" id="SSF57701">
    <property type="entry name" value="Zn2/Cys6 DNA-binding domain"/>
    <property type="match status" value="1"/>
</dbReference>
<dbReference type="PANTHER" id="PTHR31313:SF81">
    <property type="entry name" value="TY1 ENHANCER ACTIVATOR"/>
    <property type="match status" value="1"/>
</dbReference>
<sequence length="60" mass="6851">MESTPVSSPTDSGAKPKKAVQLACQDCHRRKVKCNFERPHCANCKRRGIECCYPKESRKR</sequence>
<dbReference type="GO" id="GO:0003677">
    <property type="term" value="F:DNA binding"/>
    <property type="evidence" value="ECO:0007669"/>
    <property type="project" value="UniProtKB-KW"/>
</dbReference>
<evidence type="ECO:0000313" key="10">
    <source>
        <dbReference type="Proteomes" id="UP000193498"/>
    </source>
</evidence>
<dbReference type="OrthoDB" id="39175at2759"/>
<dbReference type="InterPro" id="IPR001138">
    <property type="entry name" value="Zn2Cys6_DnaBD"/>
</dbReference>
<dbReference type="Gene3D" id="4.10.240.10">
    <property type="entry name" value="Zn(2)-C6 fungal-type DNA-binding domain"/>
    <property type="match status" value="1"/>
</dbReference>
<dbReference type="GO" id="GO:0005634">
    <property type="term" value="C:nucleus"/>
    <property type="evidence" value="ECO:0007669"/>
    <property type="project" value="UniProtKB-SubCell"/>
</dbReference>
<proteinExistence type="predicted"/>